<name>A0ABP8Y436_9MICO</name>
<comment type="caution">
    <text evidence="2">The sequence shown here is derived from an EMBL/GenBank/DDBJ whole genome shotgun (WGS) entry which is preliminary data.</text>
</comment>
<accession>A0ABP8Y436</accession>
<dbReference type="Proteomes" id="UP001500843">
    <property type="component" value="Unassembled WGS sequence"/>
</dbReference>
<dbReference type="EMBL" id="BAABHM010000035">
    <property type="protein sequence ID" value="GAA4720707.1"/>
    <property type="molecule type" value="Genomic_DNA"/>
</dbReference>
<reference evidence="3" key="1">
    <citation type="journal article" date="2019" name="Int. J. Syst. Evol. Microbiol.">
        <title>The Global Catalogue of Microorganisms (GCM) 10K type strain sequencing project: providing services to taxonomists for standard genome sequencing and annotation.</title>
        <authorList>
            <consortium name="The Broad Institute Genomics Platform"/>
            <consortium name="The Broad Institute Genome Sequencing Center for Infectious Disease"/>
            <person name="Wu L."/>
            <person name="Ma J."/>
        </authorList>
    </citation>
    <scope>NUCLEOTIDE SEQUENCE [LARGE SCALE GENOMIC DNA]</scope>
    <source>
        <strain evidence="3">JCM 17975</strain>
    </source>
</reference>
<evidence type="ECO:0000313" key="3">
    <source>
        <dbReference type="Proteomes" id="UP001500843"/>
    </source>
</evidence>
<evidence type="ECO:0000256" key="1">
    <source>
        <dbReference type="SAM" id="MobiDB-lite"/>
    </source>
</evidence>
<organism evidence="2 3">
    <name type="scientific">Promicromonospora umidemergens</name>
    <dbReference type="NCBI Taxonomy" id="629679"/>
    <lineage>
        <taxon>Bacteria</taxon>
        <taxon>Bacillati</taxon>
        <taxon>Actinomycetota</taxon>
        <taxon>Actinomycetes</taxon>
        <taxon>Micrococcales</taxon>
        <taxon>Promicromonosporaceae</taxon>
        <taxon>Promicromonospora</taxon>
    </lineage>
</organism>
<evidence type="ECO:0000313" key="2">
    <source>
        <dbReference type="EMBL" id="GAA4720707.1"/>
    </source>
</evidence>
<sequence>MYWQTVVGGGPKGDTFDRPEEIVEGDPPAPVAPVELTMTDGKLRMSDLEAWLTALVINAQSRELASVERFTTRPAKSNMGFSHQFGYTLKWHDGSSTTSFLRYTLAPGERRSESTEWRIKEAV</sequence>
<protein>
    <submittedName>
        <fullName evidence="2">Uncharacterized protein</fullName>
    </submittedName>
</protein>
<keyword evidence="3" id="KW-1185">Reference proteome</keyword>
<gene>
    <name evidence="2" type="ORF">GCM10023198_50790</name>
</gene>
<proteinExistence type="predicted"/>
<feature type="region of interest" description="Disordered" evidence="1">
    <location>
        <begin position="1"/>
        <end position="32"/>
    </location>
</feature>